<feature type="transmembrane region" description="Helical" evidence="7">
    <location>
        <begin position="257"/>
        <end position="279"/>
    </location>
</feature>
<feature type="transmembrane region" description="Helical" evidence="7">
    <location>
        <begin position="300"/>
        <end position="327"/>
    </location>
</feature>
<evidence type="ECO:0000259" key="8">
    <source>
        <dbReference type="Pfam" id="PF02687"/>
    </source>
</evidence>
<accession>A0A1I3EPP2</accession>
<proteinExistence type="predicted"/>
<dbReference type="STRING" id="1576369.SAMN05421753_104315"/>
<dbReference type="InterPro" id="IPR025857">
    <property type="entry name" value="MacB_PCD"/>
</dbReference>
<dbReference type="EMBL" id="FOQD01000004">
    <property type="protein sequence ID" value="SFI00833.1"/>
    <property type="molecule type" value="Genomic_DNA"/>
</dbReference>
<evidence type="ECO:0000259" key="9">
    <source>
        <dbReference type="Pfam" id="PF12704"/>
    </source>
</evidence>
<evidence type="ECO:0000256" key="4">
    <source>
        <dbReference type="ARBA" id="ARBA00022692"/>
    </source>
</evidence>
<keyword evidence="3" id="KW-1003">Cell membrane</keyword>
<evidence type="ECO:0000256" key="7">
    <source>
        <dbReference type="SAM" id="Phobius"/>
    </source>
</evidence>
<keyword evidence="11" id="KW-1185">Reference proteome</keyword>
<evidence type="ECO:0000256" key="1">
    <source>
        <dbReference type="ARBA" id="ARBA00004651"/>
    </source>
</evidence>
<comment type="subcellular location">
    <subcellularLocation>
        <location evidence="1">Cell membrane</location>
        <topology evidence="1">Multi-pass membrane protein</topology>
    </subcellularLocation>
</comment>
<dbReference type="GO" id="GO:0005886">
    <property type="term" value="C:plasma membrane"/>
    <property type="evidence" value="ECO:0007669"/>
    <property type="project" value="UniProtKB-SubCell"/>
</dbReference>
<keyword evidence="6 7" id="KW-0472">Membrane</keyword>
<keyword evidence="2" id="KW-0813">Transport</keyword>
<name>A0A1I3EPP2_9PLAN</name>
<dbReference type="InterPro" id="IPR051125">
    <property type="entry name" value="ABC-4/HrtB_transporter"/>
</dbReference>
<keyword evidence="5 7" id="KW-1133">Transmembrane helix</keyword>
<feature type="domain" description="ABC3 transporter permease C-terminal" evidence="8">
    <location>
        <begin position="260"/>
        <end position="373"/>
    </location>
</feature>
<reference evidence="11" key="1">
    <citation type="submission" date="2016-10" db="EMBL/GenBank/DDBJ databases">
        <authorList>
            <person name="Varghese N."/>
            <person name="Submissions S."/>
        </authorList>
    </citation>
    <scope>NUCLEOTIDE SEQUENCE [LARGE SCALE GENOMIC DNA]</scope>
    <source>
        <strain evidence="11">DSM 26348</strain>
    </source>
</reference>
<evidence type="ECO:0000256" key="2">
    <source>
        <dbReference type="ARBA" id="ARBA00022448"/>
    </source>
</evidence>
<dbReference type="PANTHER" id="PTHR43738">
    <property type="entry name" value="ABC TRANSPORTER, MEMBRANE PROTEIN"/>
    <property type="match status" value="1"/>
</dbReference>
<evidence type="ECO:0000313" key="10">
    <source>
        <dbReference type="EMBL" id="SFI00833.1"/>
    </source>
</evidence>
<keyword evidence="4 7" id="KW-0812">Transmembrane</keyword>
<dbReference type="AlphaFoldDB" id="A0A1I3EPP2"/>
<protein>
    <submittedName>
        <fullName evidence="10">Putative ABC transport system permease protein</fullName>
    </submittedName>
</protein>
<feature type="transmembrane region" description="Helical" evidence="7">
    <location>
        <begin position="347"/>
        <end position="367"/>
    </location>
</feature>
<dbReference type="Pfam" id="PF02687">
    <property type="entry name" value="FtsX"/>
    <property type="match status" value="1"/>
</dbReference>
<feature type="domain" description="MacB-like periplasmic core" evidence="9">
    <location>
        <begin position="20"/>
        <end position="227"/>
    </location>
</feature>
<dbReference type="PANTHER" id="PTHR43738:SF1">
    <property type="entry name" value="HEMIN TRANSPORT SYSTEM PERMEASE PROTEIN HRTB-RELATED"/>
    <property type="match status" value="1"/>
</dbReference>
<gene>
    <name evidence="10" type="ORF">SAMN05421753_104315</name>
</gene>
<dbReference type="RefSeq" id="WP_092048756.1">
    <property type="nucleotide sequence ID" value="NZ_FOQD01000004.1"/>
</dbReference>
<evidence type="ECO:0000256" key="6">
    <source>
        <dbReference type="ARBA" id="ARBA00023136"/>
    </source>
</evidence>
<dbReference type="InterPro" id="IPR003838">
    <property type="entry name" value="ABC3_permease_C"/>
</dbReference>
<dbReference type="Pfam" id="PF12704">
    <property type="entry name" value="MacB_PCD"/>
    <property type="match status" value="1"/>
</dbReference>
<organism evidence="10 11">
    <name type="scientific">Planctomicrobium piriforme</name>
    <dbReference type="NCBI Taxonomy" id="1576369"/>
    <lineage>
        <taxon>Bacteria</taxon>
        <taxon>Pseudomonadati</taxon>
        <taxon>Planctomycetota</taxon>
        <taxon>Planctomycetia</taxon>
        <taxon>Planctomycetales</taxon>
        <taxon>Planctomycetaceae</taxon>
        <taxon>Planctomicrobium</taxon>
    </lineage>
</organism>
<dbReference type="Proteomes" id="UP000199518">
    <property type="component" value="Unassembled WGS sequence"/>
</dbReference>
<evidence type="ECO:0000256" key="5">
    <source>
        <dbReference type="ARBA" id="ARBA00022989"/>
    </source>
</evidence>
<evidence type="ECO:0000256" key="3">
    <source>
        <dbReference type="ARBA" id="ARBA00022475"/>
    </source>
</evidence>
<dbReference type="OrthoDB" id="127862at2"/>
<sequence>MKWLAWKMLTGDRAKYLGIVFGVAFGSLLIAQQSSIFVGLMRRTSSQILDVTEADIWVMDKAQQNIDEIRPMPETRLHQVRGVEGVEWAVRLFKGLVRCRTSEGNFRQAILIGVDDTSLVGGPRRMLQGTVSDLRRPDGIVVDAAGYKLLFPGQPVRTGVTVDMNDRRAVVVGICDVTPPFQTFPVIYTRYSQATLFIPAERNTLSFVLAKARPGVDVGALTKRITAATDLKAMSWDEFFWFNINYFLTNTGIPINFGITVVLGFIVGAAIAGQTFYLFTLENLKQFGSLKAMGVDNLHLIGMILFQAVAVGLMGFGIGIGMAAGFFEFMEISGQADLRGMFVPWQVVAITACAVFLIVIAASLLSLRKVLVLEPAMVFK</sequence>
<evidence type="ECO:0000313" key="11">
    <source>
        <dbReference type="Proteomes" id="UP000199518"/>
    </source>
</evidence>